<evidence type="ECO:0000313" key="1">
    <source>
        <dbReference type="EMBL" id="KAA9302087.1"/>
    </source>
</evidence>
<organism evidence="1 2">
    <name type="scientific">Aerococcus sanguinicola</name>
    <dbReference type="NCBI Taxonomy" id="119206"/>
    <lineage>
        <taxon>Bacteria</taxon>
        <taxon>Bacillati</taxon>
        <taxon>Bacillota</taxon>
        <taxon>Bacilli</taxon>
        <taxon>Lactobacillales</taxon>
        <taxon>Aerococcaceae</taxon>
        <taxon>Aerococcus</taxon>
    </lineage>
</organism>
<dbReference type="EMBL" id="VYWO01000001">
    <property type="protein sequence ID" value="KAA9302087.1"/>
    <property type="molecule type" value="Genomic_DNA"/>
</dbReference>
<dbReference type="OrthoDB" id="2294517at2"/>
<dbReference type="AlphaFoldDB" id="A0A5N1GM93"/>
<sequence>MEHSIYLQLINCVKILTKNVINFPDYGSQSKFNLYNQLSKEEKYSLIVNRKGHLREDYLTYIMNSEEHKIMVRLDYAGPPHDNRNPDGSITTIDTPHVHIFSEKYDNGRIAIPLSDISDKQIINELRDSLIAFLLYNNVDLSNIEIALI</sequence>
<reference evidence="1 2" key="1">
    <citation type="submission" date="2019-09" db="EMBL/GenBank/DDBJ databases">
        <title>Draft genome sequence assemblies of isolates from the urinary tract.</title>
        <authorList>
            <person name="Mores C.R."/>
            <person name="Putonti C."/>
            <person name="Wolfe A.J."/>
        </authorList>
    </citation>
    <scope>NUCLEOTIDE SEQUENCE [LARGE SCALE GENOMIC DNA]</scope>
    <source>
        <strain evidence="1 2">UMB623</strain>
    </source>
</reference>
<evidence type="ECO:0000313" key="2">
    <source>
        <dbReference type="Proteomes" id="UP000327148"/>
    </source>
</evidence>
<dbReference type="InterPro" id="IPR053916">
    <property type="entry name" value="DUF6978"/>
</dbReference>
<dbReference type="Proteomes" id="UP000327148">
    <property type="component" value="Unassembled WGS sequence"/>
</dbReference>
<gene>
    <name evidence="1" type="ORF">F6I03_02435</name>
</gene>
<proteinExistence type="predicted"/>
<comment type="caution">
    <text evidence="1">The sequence shown here is derived from an EMBL/GenBank/DDBJ whole genome shotgun (WGS) entry which is preliminary data.</text>
</comment>
<protein>
    <submittedName>
        <fullName evidence="1">Uncharacterized protein</fullName>
    </submittedName>
</protein>
<dbReference type="Pfam" id="PF22398">
    <property type="entry name" value="DUF6978"/>
    <property type="match status" value="1"/>
</dbReference>
<dbReference type="RefSeq" id="WP_083290649.1">
    <property type="nucleotide sequence ID" value="NZ_VYWO01000001.1"/>
</dbReference>
<name>A0A5N1GM93_9LACT</name>
<accession>A0A5N1GM93</accession>